<evidence type="ECO:0000256" key="10">
    <source>
        <dbReference type="ARBA" id="ARBA00022917"/>
    </source>
</evidence>
<dbReference type="InterPro" id="IPR004529">
    <property type="entry name" value="Phe-tRNA-synth_IIc_asu"/>
</dbReference>
<dbReference type="SUPFAM" id="SSF46589">
    <property type="entry name" value="tRNA-binding arm"/>
    <property type="match status" value="1"/>
</dbReference>
<reference evidence="15 16" key="1">
    <citation type="journal article" date="2016" name="Nat. Commun.">
        <title>Thousands of microbial genomes shed light on interconnected biogeochemical processes in an aquifer system.</title>
        <authorList>
            <person name="Anantharaman K."/>
            <person name="Brown C.T."/>
            <person name="Hug L.A."/>
            <person name="Sharon I."/>
            <person name="Castelle C.J."/>
            <person name="Probst A.J."/>
            <person name="Thomas B.C."/>
            <person name="Singh A."/>
            <person name="Wilkins M.J."/>
            <person name="Karaoz U."/>
            <person name="Brodie E.L."/>
            <person name="Williams K.H."/>
            <person name="Hubbard S.S."/>
            <person name="Banfield J.F."/>
        </authorList>
    </citation>
    <scope>NUCLEOTIDE SEQUENCE [LARGE SCALE GENOMIC DNA]</scope>
</reference>
<evidence type="ECO:0000256" key="9">
    <source>
        <dbReference type="ARBA" id="ARBA00022842"/>
    </source>
</evidence>
<comment type="subunit">
    <text evidence="3 13">Tetramer of two alpha and two beta subunits.</text>
</comment>
<dbReference type="CDD" id="cd00496">
    <property type="entry name" value="PheRS_alpha_core"/>
    <property type="match status" value="1"/>
</dbReference>
<dbReference type="EC" id="6.1.1.20" evidence="13"/>
<dbReference type="InterPro" id="IPR004188">
    <property type="entry name" value="Phe-tRNA_ligase_II_N"/>
</dbReference>
<dbReference type="InterPro" id="IPR006195">
    <property type="entry name" value="aa-tRNA-synth_II"/>
</dbReference>
<dbReference type="InterPro" id="IPR022911">
    <property type="entry name" value="Phe_tRNA_ligase_alpha1_bac"/>
</dbReference>
<proteinExistence type="inferred from homology"/>
<evidence type="ECO:0000256" key="1">
    <source>
        <dbReference type="ARBA" id="ARBA00004496"/>
    </source>
</evidence>
<feature type="domain" description="Aminoacyl-transfer RNA synthetases class-II family profile" evidence="14">
    <location>
        <begin position="114"/>
        <end position="318"/>
    </location>
</feature>
<dbReference type="STRING" id="1802579.A2310_04940"/>
<keyword evidence="5 13" id="KW-0436">Ligase</keyword>
<comment type="subcellular location">
    <subcellularLocation>
        <location evidence="1 13">Cytoplasm</location>
    </subcellularLocation>
</comment>
<dbReference type="InterPro" id="IPR002319">
    <property type="entry name" value="Phenylalanyl-tRNA_Synthase"/>
</dbReference>
<keyword evidence="10 13" id="KW-0648">Protein biosynthesis</keyword>
<evidence type="ECO:0000256" key="8">
    <source>
        <dbReference type="ARBA" id="ARBA00022840"/>
    </source>
</evidence>
<dbReference type="Gene3D" id="3.30.930.10">
    <property type="entry name" value="Bira Bifunctional Protein, Domain 2"/>
    <property type="match status" value="1"/>
</dbReference>
<dbReference type="InterPro" id="IPR045864">
    <property type="entry name" value="aa-tRNA-synth_II/BPL/LPL"/>
</dbReference>
<evidence type="ECO:0000259" key="14">
    <source>
        <dbReference type="PROSITE" id="PS50862"/>
    </source>
</evidence>
<dbReference type="NCBIfam" id="TIGR00468">
    <property type="entry name" value="pheS"/>
    <property type="match status" value="1"/>
</dbReference>
<dbReference type="EMBL" id="MEUB01000031">
    <property type="protein sequence ID" value="OGC22166.1"/>
    <property type="molecule type" value="Genomic_DNA"/>
</dbReference>
<keyword evidence="7 13" id="KW-0547">Nucleotide-binding</keyword>
<keyword evidence="8 13" id="KW-0067">ATP-binding</keyword>
<evidence type="ECO:0000256" key="7">
    <source>
        <dbReference type="ARBA" id="ARBA00022741"/>
    </source>
</evidence>
<dbReference type="GO" id="GO:0006432">
    <property type="term" value="P:phenylalanyl-tRNA aminoacylation"/>
    <property type="evidence" value="ECO:0007669"/>
    <property type="project" value="UniProtKB-UniRule"/>
</dbReference>
<dbReference type="SUPFAM" id="SSF55681">
    <property type="entry name" value="Class II aaRS and biotin synthetases"/>
    <property type="match status" value="1"/>
</dbReference>
<dbReference type="Pfam" id="PF01409">
    <property type="entry name" value="tRNA-synt_2d"/>
    <property type="match status" value="1"/>
</dbReference>
<dbReference type="FunFam" id="3.30.930.10:FF:000003">
    <property type="entry name" value="Phenylalanine--tRNA ligase alpha subunit"/>
    <property type="match status" value="1"/>
</dbReference>
<dbReference type="PANTHER" id="PTHR11538">
    <property type="entry name" value="PHENYLALANYL-TRNA SYNTHETASE"/>
    <property type="match status" value="1"/>
</dbReference>
<dbReference type="GO" id="GO:0000287">
    <property type="term" value="F:magnesium ion binding"/>
    <property type="evidence" value="ECO:0007669"/>
    <property type="project" value="UniProtKB-UniRule"/>
</dbReference>
<evidence type="ECO:0000256" key="11">
    <source>
        <dbReference type="ARBA" id="ARBA00023146"/>
    </source>
</evidence>
<evidence type="ECO:0000256" key="6">
    <source>
        <dbReference type="ARBA" id="ARBA00022723"/>
    </source>
</evidence>
<protein>
    <recommendedName>
        <fullName evidence="13">Phenylalanine--tRNA ligase alpha subunit</fullName>
        <ecNumber evidence="13">6.1.1.20</ecNumber>
    </recommendedName>
    <alternativeName>
        <fullName evidence="13">Phenylalanyl-tRNA synthetase alpha subunit</fullName>
        <shortName evidence="13">PheRS</shortName>
    </alternativeName>
</protein>
<evidence type="ECO:0000313" key="15">
    <source>
        <dbReference type="EMBL" id="OGC22166.1"/>
    </source>
</evidence>
<evidence type="ECO:0000256" key="5">
    <source>
        <dbReference type="ARBA" id="ARBA00022598"/>
    </source>
</evidence>
<comment type="caution">
    <text evidence="15">The sequence shown here is derived from an EMBL/GenBank/DDBJ whole genome shotgun (WGS) entry which is preliminary data.</text>
</comment>
<dbReference type="HAMAP" id="MF_00281">
    <property type="entry name" value="Phe_tRNA_synth_alpha1"/>
    <property type="match status" value="1"/>
</dbReference>
<keyword evidence="6 13" id="KW-0479">Metal-binding</keyword>
<dbReference type="PANTHER" id="PTHR11538:SF41">
    <property type="entry name" value="PHENYLALANINE--TRNA LIGASE, MITOCHONDRIAL"/>
    <property type="match status" value="1"/>
</dbReference>
<name>A0A1F4SNZ6_UNCSA</name>
<evidence type="ECO:0000256" key="12">
    <source>
        <dbReference type="ARBA" id="ARBA00049255"/>
    </source>
</evidence>
<comment type="catalytic activity">
    <reaction evidence="12 13">
        <text>tRNA(Phe) + L-phenylalanine + ATP = L-phenylalanyl-tRNA(Phe) + AMP + diphosphate + H(+)</text>
        <dbReference type="Rhea" id="RHEA:19413"/>
        <dbReference type="Rhea" id="RHEA-COMP:9668"/>
        <dbReference type="Rhea" id="RHEA-COMP:9699"/>
        <dbReference type="ChEBI" id="CHEBI:15378"/>
        <dbReference type="ChEBI" id="CHEBI:30616"/>
        <dbReference type="ChEBI" id="CHEBI:33019"/>
        <dbReference type="ChEBI" id="CHEBI:58095"/>
        <dbReference type="ChEBI" id="CHEBI:78442"/>
        <dbReference type="ChEBI" id="CHEBI:78531"/>
        <dbReference type="ChEBI" id="CHEBI:456215"/>
        <dbReference type="EC" id="6.1.1.20"/>
    </reaction>
</comment>
<keyword evidence="4 13" id="KW-0963">Cytoplasm</keyword>
<comment type="cofactor">
    <cofactor evidence="13">
        <name>Mg(2+)</name>
        <dbReference type="ChEBI" id="CHEBI:18420"/>
    </cofactor>
    <text evidence="13">Binds 2 magnesium ions per tetramer.</text>
</comment>
<dbReference type="AlphaFoldDB" id="A0A1F4SNZ6"/>
<evidence type="ECO:0000256" key="4">
    <source>
        <dbReference type="ARBA" id="ARBA00022490"/>
    </source>
</evidence>
<dbReference type="Pfam" id="PF02912">
    <property type="entry name" value="Phe_tRNA-synt_N"/>
    <property type="match status" value="1"/>
</dbReference>
<evidence type="ECO:0000256" key="2">
    <source>
        <dbReference type="ARBA" id="ARBA00010207"/>
    </source>
</evidence>
<dbReference type="Proteomes" id="UP000178417">
    <property type="component" value="Unassembled WGS sequence"/>
</dbReference>
<feature type="binding site" evidence="13">
    <location>
        <position position="254"/>
    </location>
    <ligand>
        <name>Mg(2+)</name>
        <dbReference type="ChEBI" id="CHEBI:18420"/>
        <note>shared with beta subunit</note>
    </ligand>
</feature>
<dbReference type="GO" id="GO:0004826">
    <property type="term" value="F:phenylalanine-tRNA ligase activity"/>
    <property type="evidence" value="ECO:0007669"/>
    <property type="project" value="UniProtKB-UniRule"/>
</dbReference>
<dbReference type="GO" id="GO:0005524">
    <property type="term" value="F:ATP binding"/>
    <property type="evidence" value="ECO:0007669"/>
    <property type="project" value="UniProtKB-UniRule"/>
</dbReference>
<keyword evidence="11 13" id="KW-0030">Aminoacyl-tRNA synthetase</keyword>
<gene>
    <name evidence="13" type="primary">pheS</name>
    <name evidence="15" type="ORF">A2310_04940</name>
</gene>
<accession>A0A1F4SNZ6</accession>
<organism evidence="15 16">
    <name type="scientific">candidate division WOR-1 bacterium RIFOXYB2_FULL_37_13</name>
    <dbReference type="NCBI Taxonomy" id="1802579"/>
    <lineage>
        <taxon>Bacteria</taxon>
        <taxon>Bacillati</taxon>
        <taxon>Saganbacteria</taxon>
    </lineage>
</organism>
<dbReference type="GO" id="GO:0005737">
    <property type="term" value="C:cytoplasm"/>
    <property type="evidence" value="ECO:0007669"/>
    <property type="project" value="UniProtKB-SubCell"/>
</dbReference>
<evidence type="ECO:0000313" key="16">
    <source>
        <dbReference type="Proteomes" id="UP000178417"/>
    </source>
</evidence>
<comment type="similarity">
    <text evidence="2 13">Belongs to the class-II aminoacyl-tRNA synthetase family. Phe-tRNA synthetase alpha subunit type 1 subfamily.</text>
</comment>
<dbReference type="GO" id="GO:0000049">
    <property type="term" value="F:tRNA binding"/>
    <property type="evidence" value="ECO:0007669"/>
    <property type="project" value="InterPro"/>
</dbReference>
<evidence type="ECO:0000256" key="3">
    <source>
        <dbReference type="ARBA" id="ARBA00011209"/>
    </source>
</evidence>
<dbReference type="InterPro" id="IPR010978">
    <property type="entry name" value="tRNA-bd_arm"/>
</dbReference>
<sequence length="339" mass="38759">MTSGKIEEIKLQAGKDLDCVKSLQELELFRIKYLGKNGLLTELLKSLRNIDPSQRPAFGQAVNLAKKEIESKLTEKKVEFENQVLTKKLSEKEIDITLPGKRIPRGKKHPITVVMEDLVKIFRRLGFDIAEGPDVETEYYNFEALNIPKYHPSRDMWATFWLENGLLLRTHTSPVQIRIMEKKEPPLAFVVPGRVYRRDDDITHSAVFHQLEGLMVDLDITFGNLKGVLTAFLHAVFGKDKKVRFRPSYFPFTEPSAEVDVECSSCNGKGCRLCKNTGWLEILGAGMVDPNVFGYVDIDPEKYSGFAFGLGVERIAMIKYGIDDIRLFYENDLKFLRQF</sequence>
<evidence type="ECO:0000256" key="13">
    <source>
        <dbReference type="HAMAP-Rule" id="MF_00281"/>
    </source>
</evidence>
<keyword evidence="9 13" id="KW-0460">Magnesium</keyword>
<dbReference type="PROSITE" id="PS50862">
    <property type="entry name" value="AA_TRNA_LIGASE_II"/>
    <property type="match status" value="1"/>
</dbReference>